<dbReference type="EMBL" id="CP101751">
    <property type="protein sequence ID" value="UUC44030.1"/>
    <property type="molecule type" value="Genomic_DNA"/>
</dbReference>
<dbReference type="Proteomes" id="UP001059844">
    <property type="component" value="Chromosome"/>
</dbReference>
<evidence type="ECO:0000313" key="2">
    <source>
        <dbReference type="Proteomes" id="UP001059844"/>
    </source>
</evidence>
<organism evidence="1 2">
    <name type="scientific">Flavobacterium cerinum</name>
    <dbReference type="NCBI Taxonomy" id="2502784"/>
    <lineage>
        <taxon>Bacteria</taxon>
        <taxon>Pseudomonadati</taxon>
        <taxon>Bacteroidota</taxon>
        <taxon>Flavobacteriia</taxon>
        <taxon>Flavobacteriales</taxon>
        <taxon>Flavobacteriaceae</taxon>
        <taxon>Flavobacterium</taxon>
    </lineage>
</organism>
<evidence type="ECO:0000313" key="1">
    <source>
        <dbReference type="EMBL" id="UUC44030.1"/>
    </source>
</evidence>
<keyword evidence="2" id="KW-1185">Reference proteome</keyword>
<name>A0ABY5IP68_9FLAO</name>
<proteinExistence type="predicted"/>
<accession>A0ABY5IP68</accession>
<gene>
    <name evidence="1" type="ORF">NOX80_10340</name>
</gene>
<sequence length="177" mass="20531">MKKEIQTLIDRINHRFDKVHYVVKKERSLQSLNKTLLSNAKKYKENINDIQKLYSTNKNKIFIDHQSFELVACSIGAKGIKYSSFGSSHRILPAHKYLKPIKTLLLNKLGQIGHESNRTRTPNIIGKCAEVKAFNNLLKRESKLSENNVIFTKAIRPRTLEKILRCENCEKIFGYEN</sequence>
<reference evidence="1" key="1">
    <citation type="submission" date="2022-07" db="EMBL/GenBank/DDBJ databases">
        <title>Isolation, identification, and degradation of a PFOSA degrading strain from sewage treatment plant.</title>
        <authorList>
            <person name="Zhang L."/>
            <person name="Huo Y."/>
        </authorList>
    </citation>
    <scope>NUCLEOTIDE SEQUENCE</scope>
    <source>
        <strain evidence="1">C1</strain>
    </source>
</reference>
<dbReference type="RefSeq" id="WP_256549699.1">
    <property type="nucleotide sequence ID" value="NZ_CP101751.1"/>
</dbReference>
<protein>
    <submittedName>
        <fullName evidence="1">Uncharacterized protein</fullName>
    </submittedName>
</protein>